<keyword evidence="1" id="KW-1133">Transmembrane helix</keyword>
<dbReference type="OrthoDB" id="3298842at2"/>
<keyword evidence="1" id="KW-0812">Transmembrane</keyword>
<gene>
    <name evidence="2" type="ORF">TAE01_25490</name>
</gene>
<sequence>MPPLVKLVLIVIVILAAVVLWGRVMGRRDPDRELVGLTDGVRARVSREISAGHKINAIKIYREATGAPLADAKRAVDGWFVPGQGPGVRDAAASYTEGRLTDEGRARISQLILAGRREDAMTLYAEATGASGSEARAIIRTWDTTQDY</sequence>
<accession>A0A512D2Q3</accession>
<dbReference type="EMBL" id="BJYX01000013">
    <property type="protein sequence ID" value="GEO30739.1"/>
    <property type="molecule type" value="Genomic_DNA"/>
</dbReference>
<organism evidence="2 3">
    <name type="scientific">Terrabacter aerolatus</name>
    <dbReference type="NCBI Taxonomy" id="422442"/>
    <lineage>
        <taxon>Bacteria</taxon>
        <taxon>Bacillati</taxon>
        <taxon>Actinomycetota</taxon>
        <taxon>Actinomycetes</taxon>
        <taxon>Micrococcales</taxon>
        <taxon>Intrasporangiaceae</taxon>
        <taxon>Terrabacter</taxon>
    </lineage>
</organism>
<evidence type="ECO:0000313" key="3">
    <source>
        <dbReference type="Proteomes" id="UP000321534"/>
    </source>
</evidence>
<dbReference type="Proteomes" id="UP000321534">
    <property type="component" value="Unassembled WGS sequence"/>
</dbReference>
<keyword evidence="3" id="KW-1185">Reference proteome</keyword>
<keyword evidence="1" id="KW-0472">Membrane</keyword>
<evidence type="ECO:0000256" key="1">
    <source>
        <dbReference type="SAM" id="Phobius"/>
    </source>
</evidence>
<dbReference type="InterPro" id="IPR014719">
    <property type="entry name" value="Ribosomal_bL12_C/ClpS-like"/>
</dbReference>
<dbReference type="AlphaFoldDB" id="A0A512D2Q3"/>
<reference evidence="2 3" key="1">
    <citation type="submission" date="2019-07" db="EMBL/GenBank/DDBJ databases">
        <title>Whole genome shotgun sequence of Terrabacter aerolatus NBRC 106305.</title>
        <authorList>
            <person name="Hosoyama A."/>
            <person name="Uohara A."/>
            <person name="Ohji S."/>
            <person name="Ichikawa N."/>
        </authorList>
    </citation>
    <scope>NUCLEOTIDE SEQUENCE [LARGE SCALE GENOMIC DNA]</scope>
    <source>
        <strain evidence="2 3">NBRC 106305</strain>
    </source>
</reference>
<name>A0A512D2Q3_9MICO</name>
<proteinExistence type="predicted"/>
<dbReference type="RefSeq" id="WP_147066980.1">
    <property type="nucleotide sequence ID" value="NZ_BAAARO010000021.1"/>
</dbReference>
<protein>
    <submittedName>
        <fullName evidence="2">Uncharacterized protein</fullName>
    </submittedName>
</protein>
<evidence type="ECO:0000313" key="2">
    <source>
        <dbReference type="EMBL" id="GEO30739.1"/>
    </source>
</evidence>
<dbReference type="Gene3D" id="3.30.1390.10">
    <property type="match status" value="1"/>
</dbReference>
<comment type="caution">
    <text evidence="2">The sequence shown here is derived from an EMBL/GenBank/DDBJ whole genome shotgun (WGS) entry which is preliminary data.</text>
</comment>
<feature type="transmembrane region" description="Helical" evidence="1">
    <location>
        <begin position="6"/>
        <end position="24"/>
    </location>
</feature>